<dbReference type="Gene3D" id="3.90.190.10">
    <property type="entry name" value="Protein tyrosine phosphatase superfamily"/>
    <property type="match status" value="1"/>
</dbReference>
<feature type="domain" description="Beta-lactamase hydrolase-like protein phosphatase-like" evidence="1">
    <location>
        <begin position="5"/>
        <end position="107"/>
    </location>
</feature>
<comment type="caution">
    <text evidence="2">The sequence shown here is derived from an EMBL/GenBank/DDBJ whole genome shotgun (WGS) entry which is preliminary data.</text>
</comment>
<keyword evidence="3" id="KW-1185">Reference proteome</keyword>
<dbReference type="InterPro" id="IPR005939">
    <property type="entry name" value="BLH_phosphatase-like"/>
</dbReference>
<organism evidence="2 3">
    <name type="scientific">Allopontixanthobacter confluentis</name>
    <dbReference type="NCBI Taxonomy" id="1849021"/>
    <lineage>
        <taxon>Bacteria</taxon>
        <taxon>Pseudomonadati</taxon>
        <taxon>Pseudomonadota</taxon>
        <taxon>Alphaproteobacteria</taxon>
        <taxon>Sphingomonadales</taxon>
        <taxon>Erythrobacteraceae</taxon>
        <taxon>Allopontixanthobacter</taxon>
    </lineage>
</organism>
<dbReference type="GO" id="GO:0016787">
    <property type="term" value="F:hydrolase activity"/>
    <property type="evidence" value="ECO:0007669"/>
    <property type="project" value="InterPro"/>
</dbReference>
<sequence length="121" mass="12913">MMMELNQITPDFAATGQLGVDDLAQAAALGFRTIVDNRPDGEAPDMPSSAEMEAAAHKLGLGFAYIPIVPGQLSDHEALELRQVLATMQGPVLGYCRSGARTASLWQKYCELPAEPPLIGD</sequence>
<dbReference type="Pfam" id="PF04273">
    <property type="entry name" value="BLH_phosphatase"/>
    <property type="match status" value="1"/>
</dbReference>
<accession>A0A6L7GC61</accession>
<dbReference type="NCBIfam" id="TIGR01244">
    <property type="entry name" value="TIGR01244 family sulfur transferase"/>
    <property type="match status" value="1"/>
</dbReference>
<gene>
    <name evidence="2" type="ORF">GRI44_00250</name>
</gene>
<dbReference type="AlphaFoldDB" id="A0A6L7GC61"/>
<evidence type="ECO:0000313" key="3">
    <source>
        <dbReference type="Proteomes" id="UP000473531"/>
    </source>
</evidence>
<dbReference type="EMBL" id="WTYU01000001">
    <property type="protein sequence ID" value="MXP13200.1"/>
    <property type="molecule type" value="Genomic_DNA"/>
</dbReference>
<evidence type="ECO:0000259" key="1">
    <source>
        <dbReference type="Pfam" id="PF04273"/>
    </source>
</evidence>
<protein>
    <submittedName>
        <fullName evidence="2">TIGR01244 family phosphatase</fullName>
    </submittedName>
</protein>
<evidence type="ECO:0000313" key="2">
    <source>
        <dbReference type="EMBL" id="MXP13200.1"/>
    </source>
</evidence>
<reference evidence="2 3" key="1">
    <citation type="submission" date="2019-12" db="EMBL/GenBank/DDBJ databases">
        <title>Genomic-based taxomic classification of the family Erythrobacteraceae.</title>
        <authorList>
            <person name="Xu L."/>
        </authorList>
    </citation>
    <scope>NUCLEOTIDE SEQUENCE [LARGE SCALE GENOMIC DNA]</scope>
    <source>
        <strain evidence="2 3">KCTC 52259</strain>
    </source>
</reference>
<name>A0A6L7GC61_9SPHN</name>
<dbReference type="InterPro" id="IPR029021">
    <property type="entry name" value="Prot-tyrosine_phosphatase-like"/>
</dbReference>
<dbReference type="SUPFAM" id="SSF52799">
    <property type="entry name" value="(Phosphotyrosine protein) phosphatases II"/>
    <property type="match status" value="1"/>
</dbReference>
<dbReference type="Proteomes" id="UP000473531">
    <property type="component" value="Unassembled WGS sequence"/>
</dbReference>
<proteinExistence type="predicted"/>
<dbReference type="OrthoDB" id="9805710at2"/>